<evidence type="ECO:0000256" key="5">
    <source>
        <dbReference type="ARBA" id="ARBA00023242"/>
    </source>
</evidence>
<evidence type="ECO:0000259" key="6">
    <source>
        <dbReference type="Pfam" id="PF05699"/>
    </source>
</evidence>
<accession>A0ABN7VZE3</accession>
<name>A0ABN7VZE3_GIGMA</name>
<dbReference type="SUPFAM" id="SSF53098">
    <property type="entry name" value="Ribonuclease H-like"/>
    <property type="match status" value="1"/>
</dbReference>
<dbReference type="EMBL" id="CAJVQB010026488">
    <property type="protein sequence ID" value="CAG8808661.1"/>
    <property type="molecule type" value="Genomic_DNA"/>
</dbReference>
<gene>
    <name evidence="7" type="ORF">GMARGA_LOCUS24744</name>
</gene>
<dbReference type="InterPro" id="IPR012337">
    <property type="entry name" value="RNaseH-like_sf"/>
</dbReference>
<evidence type="ECO:0000256" key="1">
    <source>
        <dbReference type="ARBA" id="ARBA00004123"/>
    </source>
</evidence>
<keyword evidence="3" id="KW-0863">Zinc-finger</keyword>
<comment type="subcellular location">
    <subcellularLocation>
        <location evidence="1">Nucleus</location>
    </subcellularLocation>
</comment>
<keyword evidence="4" id="KW-0862">Zinc</keyword>
<evidence type="ECO:0000256" key="3">
    <source>
        <dbReference type="ARBA" id="ARBA00022771"/>
    </source>
</evidence>
<dbReference type="InterPro" id="IPR008906">
    <property type="entry name" value="HATC_C_dom"/>
</dbReference>
<sequence length="186" mass="21348">MTLTRNCELLSMNISNKELDLMNMLTIFEKEEKENIVDLDDDLKIITMANGSKFKFSQLQNMNYLVEKYRANENLNLFSIMFGSDTILKSDKNEVDEYLKLDQMPATTNSLNWWKDAQKKFLILASLVCKYLAIPSMSTPSECLFSSTGNLITAKHTSINTGLFERILFLKRNISILGTIFESQSK</sequence>
<keyword evidence="8" id="KW-1185">Reference proteome</keyword>
<dbReference type="PANTHER" id="PTHR46481">
    <property type="entry name" value="ZINC FINGER BED DOMAIN-CONTAINING PROTEIN 4"/>
    <property type="match status" value="1"/>
</dbReference>
<evidence type="ECO:0000313" key="8">
    <source>
        <dbReference type="Proteomes" id="UP000789901"/>
    </source>
</evidence>
<evidence type="ECO:0000313" key="7">
    <source>
        <dbReference type="EMBL" id="CAG8808661.1"/>
    </source>
</evidence>
<comment type="caution">
    <text evidence="7">The sequence shown here is derived from an EMBL/GenBank/DDBJ whole genome shotgun (WGS) entry which is preliminary data.</text>
</comment>
<dbReference type="Pfam" id="PF05699">
    <property type="entry name" value="Dimer_Tnp_hAT"/>
    <property type="match status" value="1"/>
</dbReference>
<dbReference type="Proteomes" id="UP000789901">
    <property type="component" value="Unassembled WGS sequence"/>
</dbReference>
<protein>
    <submittedName>
        <fullName evidence="7">15896_t:CDS:1</fullName>
    </submittedName>
</protein>
<proteinExistence type="predicted"/>
<dbReference type="InterPro" id="IPR052035">
    <property type="entry name" value="ZnF_BED_domain_contain"/>
</dbReference>
<feature type="domain" description="HAT C-terminal dimerisation" evidence="6">
    <location>
        <begin position="94"/>
        <end position="174"/>
    </location>
</feature>
<dbReference type="PANTHER" id="PTHR46481:SF10">
    <property type="entry name" value="ZINC FINGER BED DOMAIN-CONTAINING PROTEIN 39"/>
    <property type="match status" value="1"/>
</dbReference>
<organism evidence="7 8">
    <name type="scientific">Gigaspora margarita</name>
    <dbReference type="NCBI Taxonomy" id="4874"/>
    <lineage>
        <taxon>Eukaryota</taxon>
        <taxon>Fungi</taxon>
        <taxon>Fungi incertae sedis</taxon>
        <taxon>Mucoromycota</taxon>
        <taxon>Glomeromycotina</taxon>
        <taxon>Glomeromycetes</taxon>
        <taxon>Diversisporales</taxon>
        <taxon>Gigasporaceae</taxon>
        <taxon>Gigaspora</taxon>
    </lineage>
</organism>
<evidence type="ECO:0000256" key="2">
    <source>
        <dbReference type="ARBA" id="ARBA00022723"/>
    </source>
</evidence>
<reference evidence="7 8" key="1">
    <citation type="submission" date="2021-06" db="EMBL/GenBank/DDBJ databases">
        <authorList>
            <person name="Kallberg Y."/>
            <person name="Tangrot J."/>
            <person name="Rosling A."/>
        </authorList>
    </citation>
    <scope>NUCLEOTIDE SEQUENCE [LARGE SCALE GENOMIC DNA]</scope>
    <source>
        <strain evidence="7 8">120-4 pot B 10/14</strain>
    </source>
</reference>
<evidence type="ECO:0000256" key="4">
    <source>
        <dbReference type="ARBA" id="ARBA00022833"/>
    </source>
</evidence>
<keyword evidence="5" id="KW-0539">Nucleus</keyword>
<keyword evidence="2" id="KW-0479">Metal-binding</keyword>